<dbReference type="OrthoDB" id="9797976at2"/>
<dbReference type="Pfam" id="PF04474">
    <property type="entry name" value="DUF554"/>
    <property type="match status" value="1"/>
</dbReference>
<dbReference type="AlphaFoldDB" id="A0A7C8GU62"/>
<feature type="transmembrane region" description="Helical" evidence="1">
    <location>
        <begin position="6"/>
        <end position="26"/>
    </location>
</feature>
<comment type="caution">
    <text evidence="2">The sequence shown here is derived from an EMBL/GenBank/DDBJ whole genome shotgun (WGS) entry which is preliminary data.</text>
</comment>
<keyword evidence="1" id="KW-0812">Transmembrane</keyword>
<dbReference type="EMBL" id="WEID01000047">
    <property type="protein sequence ID" value="KAB8136849.1"/>
    <property type="molecule type" value="Genomic_DNA"/>
</dbReference>
<evidence type="ECO:0000313" key="3">
    <source>
        <dbReference type="Proteomes" id="UP000480246"/>
    </source>
</evidence>
<evidence type="ECO:0000256" key="1">
    <source>
        <dbReference type="SAM" id="Phobius"/>
    </source>
</evidence>
<name>A0A7C8GU62_9BACI</name>
<proteinExistence type="predicted"/>
<protein>
    <submittedName>
        <fullName evidence="2">DUF554 domain-containing protein</fullName>
    </submittedName>
</protein>
<feature type="transmembrane region" description="Helical" evidence="1">
    <location>
        <begin position="182"/>
        <end position="207"/>
    </location>
</feature>
<feature type="transmembrane region" description="Helical" evidence="1">
    <location>
        <begin position="57"/>
        <end position="75"/>
    </location>
</feature>
<sequence length="234" mass="25364">MELYGTLVNGVLIIIGTLIGLVFRNIPERIKTTALQGIGLVVALIGLQMAIQADNIVLILLSLLIGSIIGTAIQLEDQLNRIGQKLERKVSKENKGNLTEGFITATLIFVIGAMSIIGALDGGLRGDHEVLITKSFLDGFMAMVLSSTLGYGVIYSVIPVVVYQGTIALLAVQINKWIPDNFLDIFISEMTALGGLLILAIGLNILNLTKIKIGNFLPSIVLFILFFFGYHYFL</sequence>
<dbReference type="Proteomes" id="UP000480246">
    <property type="component" value="Unassembled WGS sequence"/>
</dbReference>
<dbReference type="RefSeq" id="WP_153402999.1">
    <property type="nucleotide sequence ID" value="NZ_ML762429.1"/>
</dbReference>
<reference evidence="2 3" key="1">
    <citation type="submission" date="2019-10" db="EMBL/GenBank/DDBJ databases">
        <title>Gracilibacillus sp. nov. isolated from rice seeds.</title>
        <authorList>
            <person name="He S."/>
        </authorList>
    </citation>
    <scope>NUCLEOTIDE SEQUENCE [LARGE SCALE GENOMIC DNA]</scope>
    <source>
        <strain evidence="2 3">TD8</strain>
    </source>
</reference>
<feature type="transmembrane region" description="Helical" evidence="1">
    <location>
        <begin position="213"/>
        <end position="233"/>
    </location>
</feature>
<feature type="transmembrane region" description="Helical" evidence="1">
    <location>
        <begin position="33"/>
        <end position="51"/>
    </location>
</feature>
<gene>
    <name evidence="2" type="ORF">F9U64_10140</name>
</gene>
<feature type="transmembrane region" description="Helical" evidence="1">
    <location>
        <begin position="140"/>
        <end position="170"/>
    </location>
</feature>
<keyword evidence="3" id="KW-1185">Reference proteome</keyword>
<dbReference type="PANTHER" id="PTHR36111:SF2">
    <property type="entry name" value="INNER MEMBRANE PROTEIN"/>
    <property type="match status" value="1"/>
</dbReference>
<dbReference type="PANTHER" id="PTHR36111">
    <property type="entry name" value="INNER MEMBRANE PROTEIN-RELATED"/>
    <property type="match status" value="1"/>
</dbReference>
<keyword evidence="1" id="KW-1133">Transmembrane helix</keyword>
<accession>A0A7C8GU62</accession>
<keyword evidence="1" id="KW-0472">Membrane</keyword>
<dbReference type="InterPro" id="IPR007563">
    <property type="entry name" value="DUF554"/>
</dbReference>
<evidence type="ECO:0000313" key="2">
    <source>
        <dbReference type="EMBL" id="KAB8136849.1"/>
    </source>
</evidence>
<feature type="transmembrane region" description="Helical" evidence="1">
    <location>
        <begin position="96"/>
        <end position="120"/>
    </location>
</feature>
<organism evidence="2 3">
    <name type="scientific">Gracilibacillus oryzae</name>
    <dbReference type="NCBI Taxonomy" id="1672701"/>
    <lineage>
        <taxon>Bacteria</taxon>
        <taxon>Bacillati</taxon>
        <taxon>Bacillota</taxon>
        <taxon>Bacilli</taxon>
        <taxon>Bacillales</taxon>
        <taxon>Bacillaceae</taxon>
        <taxon>Gracilibacillus</taxon>
    </lineage>
</organism>